<evidence type="ECO:0000313" key="3">
    <source>
        <dbReference type="Proteomes" id="UP000269396"/>
    </source>
</evidence>
<sequence length="140" mass="16150">MDSSESTRRLGLHRSPSPSIPYTRTNADQYDKCSSGLFCSRLQHTHGKHQKPQIQHRKHRTNQSRLMEKLCNRWKLSRTSLVSIIDEHGGSDADIKARIGKATTAFPQLNNIWDSKHLSLNQYQSYNLQYERQDSSTVPN</sequence>
<feature type="compositionally biased region" description="Polar residues" evidence="1">
    <location>
        <begin position="16"/>
        <end position="25"/>
    </location>
</feature>
<proteinExistence type="predicted"/>
<protein>
    <submittedName>
        <fullName evidence="2">Uncharacterized protein</fullName>
    </submittedName>
</protein>
<dbReference type="Proteomes" id="UP000269396">
    <property type="component" value="Unassembled WGS sequence"/>
</dbReference>
<dbReference type="AlphaFoldDB" id="A0A183NLG9"/>
<keyword evidence="3" id="KW-1185">Reference proteome</keyword>
<accession>A0A183NLG9</accession>
<feature type="region of interest" description="Disordered" evidence="1">
    <location>
        <begin position="1"/>
        <end position="25"/>
    </location>
</feature>
<reference evidence="2 3" key="1">
    <citation type="submission" date="2018-11" db="EMBL/GenBank/DDBJ databases">
        <authorList>
            <consortium name="Pathogen Informatics"/>
        </authorList>
    </citation>
    <scope>NUCLEOTIDE SEQUENCE [LARGE SCALE GENOMIC DNA]</scope>
    <source>
        <strain>Denwood</strain>
        <strain evidence="3">Zambia</strain>
    </source>
</reference>
<evidence type="ECO:0000313" key="2">
    <source>
        <dbReference type="EMBL" id="VDO90768.1"/>
    </source>
</evidence>
<name>A0A183NLG9_9TREM</name>
<evidence type="ECO:0000256" key="1">
    <source>
        <dbReference type="SAM" id="MobiDB-lite"/>
    </source>
</evidence>
<organism evidence="2 3">
    <name type="scientific">Schistosoma mattheei</name>
    <dbReference type="NCBI Taxonomy" id="31246"/>
    <lineage>
        <taxon>Eukaryota</taxon>
        <taxon>Metazoa</taxon>
        <taxon>Spiralia</taxon>
        <taxon>Lophotrochozoa</taxon>
        <taxon>Platyhelminthes</taxon>
        <taxon>Trematoda</taxon>
        <taxon>Digenea</taxon>
        <taxon>Strigeidida</taxon>
        <taxon>Schistosomatoidea</taxon>
        <taxon>Schistosomatidae</taxon>
        <taxon>Schistosoma</taxon>
    </lineage>
</organism>
<dbReference type="EMBL" id="UZAL01004641">
    <property type="protein sequence ID" value="VDO90768.1"/>
    <property type="molecule type" value="Genomic_DNA"/>
</dbReference>
<gene>
    <name evidence="2" type="ORF">SMTD_LOCUS2955</name>
</gene>